<dbReference type="EMBL" id="LAZR01000448">
    <property type="protein sequence ID" value="KKN68468.1"/>
    <property type="molecule type" value="Genomic_DNA"/>
</dbReference>
<dbReference type="AlphaFoldDB" id="A0A0F9VRS7"/>
<sequence length="141" mass="15930">MSDYQYRAQGKSFLAKCKAKMTVRYLGYRPHFDDDKESRDVFGITFRRMRGSCSIAHRFGITFGQSTADSTGSGDNKPSAYAVLTCLTKRDPGTFEEFCAEYGYDTDSRKAEKTHKAVVAEWNQVKGFFTDDEITALAEIN</sequence>
<evidence type="ECO:0000313" key="1">
    <source>
        <dbReference type="EMBL" id="KKN68468.1"/>
    </source>
</evidence>
<gene>
    <name evidence="1" type="ORF">LCGC14_0451040</name>
</gene>
<accession>A0A0F9VRS7</accession>
<reference evidence="1" key="1">
    <citation type="journal article" date="2015" name="Nature">
        <title>Complex archaea that bridge the gap between prokaryotes and eukaryotes.</title>
        <authorList>
            <person name="Spang A."/>
            <person name="Saw J.H."/>
            <person name="Jorgensen S.L."/>
            <person name="Zaremba-Niedzwiedzka K."/>
            <person name="Martijn J."/>
            <person name="Lind A.E."/>
            <person name="van Eijk R."/>
            <person name="Schleper C."/>
            <person name="Guy L."/>
            <person name="Ettema T.J."/>
        </authorList>
    </citation>
    <scope>NUCLEOTIDE SEQUENCE</scope>
</reference>
<name>A0A0F9VRS7_9ZZZZ</name>
<organism evidence="1">
    <name type="scientific">marine sediment metagenome</name>
    <dbReference type="NCBI Taxonomy" id="412755"/>
    <lineage>
        <taxon>unclassified sequences</taxon>
        <taxon>metagenomes</taxon>
        <taxon>ecological metagenomes</taxon>
    </lineage>
</organism>
<comment type="caution">
    <text evidence="1">The sequence shown here is derived from an EMBL/GenBank/DDBJ whole genome shotgun (WGS) entry which is preliminary data.</text>
</comment>
<protein>
    <submittedName>
        <fullName evidence="1">Uncharacterized protein</fullName>
    </submittedName>
</protein>
<proteinExistence type="predicted"/>